<protein>
    <submittedName>
        <fullName evidence="1">Uncharacterized protein</fullName>
    </submittedName>
</protein>
<organism evidence="1 2">
    <name type="scientific">Batillaria attramentaria</name>
    <dbReference type="NCBI Taxonomy" id="370345"/>
    <lineage>
        <taxon>Eukaryota</taxon>
        <taxon>Metazoa</taxon>
        <taxon>Spiralia</taxon>
        <taxon>Lophotrochozoa</taxon>
        <taxon>Mollusca</taxon>
        <taxon>Gastropoda</taxon>
        <taxon>Caenogastropoda</taxon>
        <taxon>Sorbeoconcha</taxon>
        <taxon>Cerithioidea</taxon>
        <taxon>Batillariidae</taxon>
        <taxon>Batillaria</taxon>
    </lineage>
</organism>
<gene>
    <name evidence="1" type="ORF">BaRGS_00016656</name>
</gene>
<accession>A0ABD0KY80</accession>
<dbReference type="AlphaFoldDB" id="A0ABD0KY80"/>
<reference evidence="1 2" key="1">
    <citation type="journal article" date="2023" name="Sci. Data">
        <title>Genome assembly of the Korean intertidal mud-creeper Batillaria attramentaria.</title>
        <authorList>
            <person name="Patra A.K."/>
            <person name="Ho P.T."/>
            <person name="Jun S."/>
            <person name="Lee S.J."/>
            <person name="Kim Y."/>
            <person name="Won Y.J."/>
        </authorList>
    </citation>
    <scope>NUCLEOTIDE SEQUENCE [LARGE SCALE GENOMIC DNA]</scope>
    <source>
        <strain evidence="1">Wonlab-2016</strain>
    </source>
</reference>
<sequence>MSAKLSPGRLYTFLAVIELRGEPGLIRQENQRPPSTLPPTTHDVYTSLVWLLCVVGEGVDELLVAVPKVVCPSTGL</sequence>
<name>A0ABD0KY80_9CAEN</name>
<dbReference type="Proteomes" id="UP001519460">
    <property type="component" value="Unassembled WGS sequence"/>
</dbReference>
<keyword evidence="2" id="KW-1185">Reference proteome</keyword>
<proteinExistence type="predicted"/>
<evidence type="ECO:0000313" key="1">
    <source>
        <dbReference type="EMBL" id="KAK7492182.1"/>
    </source>
</evidence>
<comment type="caution">
    <text evidence="1">The sequence shown here is derived from an EMBL/GenBank/DDBJ whole genome shotgun (WGS) entry which is preliminary data.</text>
</comment>
<dbReference type="EMBL" id="JACVVK020000106">
    <property type="protein sequence ID" value="KAK7492182.1"/>
    <property type="molecule type" value="Genomic_DNA"/>
</dbReference>
<evidence type="ECO:0000313" key="2">
    <source>
        <dbReference type="Proteomes" id="UP001519460"/>
    </source>
</evidence>